<evidence type="ECO:0000313" key="1">
    <source>
        <dbReference type="EMBL" id="RNA22840.1"/>
    </source>
</evidence>
<gene>
    <name evidence="1" type="ORF">BpHYR1_011912</name>
</gene>
<comment type="caution">
    <text evidence="1">The sequence shown here is derived from an EMBL/GenBank/DDBJ whole genome shotgun (WGS) entry which is preliminary data.</text>
</comment>
<organism evidence="1 2">
    <name type="scientific">Brachionus plicatilis</name>
    <name type="common">Marine rotifer</name>
    <name type="synonym">Brachionus muelleri</name>
    <dbReference type="NCBI Taxonomy" id="10195"/>
    <lineage>
        <taxon>Eukaryota</taxon>
        <taxon>Metazoa</taxon>
        <taxon>Spiralia</taxon>
        <taxon>Gnathifera</taxon>
        <taxon>Rotifera</taxon>
        <taxon>Eurotatoria</taxon>
        <taxon>Monogononta</taxon>
        <taxon>Pseudotrocha</taxon>
        <taxon>Ploima</taxon>
        <taxon>Brachionidae</taxon>
        <taxon>Brachionus</taxon>
    </lineage>
</organism>
<sequence>YKKGTEKCHRDPSFDRISIKQIDQKPLNRDGSETNAKHYMISDQYLDRLKIISCVNRLYY</sequence>
<keyword evidence="2" id="KW-1185">Reference proteome</keyword>
<name>A0A3M7RHC6_BRAPC</name>
<reference evidence="1 2" key="1">
    <citation type="journal article" date="2018" name="Sci. Rep.">
        <title>Genomic signatures of local adaptation to the degree of environmental predictability in rotifers.</title>
        <authorList>
            <person name="Franch-Gras L."/>
            <person name="Hahn C."/>
            <person name="Garcia-Roger E.M."/>
            <person name="Carmona M.J."/>
            <person name="Serra M."/>
            <person name="Gomez A."/>
        </authorList>
    </citation>
    <scope>NUCLEOTIDE SEQUENCE [LARGE SCALE GENOMIC DNA]</scope>
    <source>
        <strain evidence="1">HYR1</strain>
    </source>
</reference>
<evidence type="ECO:0000313" key="2">
    <source>
        <dbReference type="Proteomes" id="UP000276133"/>
    </source>
</evidence>
<proteinExistence type="predicted"/>
<dbReference type="AlphaFoldDB" id="A0A3M7RHC6"/>
<dbReference type="EMBL" id="REGN01003393">
    <property type="protein sequence ID" value="RNA22840.1"/>
    <property type="molecule type" value="Genomic_DNA"/>
</dbReference>
<accession>A0A3M7RHC6</accession>
<feature type="non-terminal residue" evidence="1">
    <location>
        <position position="1"/>
    </location>
</feature>
<dbReference type="Proteomes" id="UP000276133">
    <property type="component" value="Unassembled WGS sequence"/>
</dbReference>
<protein>
    <submittedName>
        <fullName evidence="1">Uncharacterized protein</fullName>
    </submittedName>
</protein>